<dbReference type="GO" id="GO:0005886">
    <property type="term" value="C:plasma membrane"/>
    <property type="evidence" value="ECO:0007669"/>
    <property type="project" value="UniProtKB-SubCell"/>
</dbReference>
<protein>
    <recommendedName>
        <fullName evidence="6">Probable membrane transporter protein</fullName>
    </recommendedName>
</protein>
<dbReference type="EMBL" id="FRBG01000002">
    <property type="protein sequence ID" value="SHK52904.1"/>
    <property type="molecule type" value="Genomic_DNA"/>
</dbReference>
<evidence type="ECO:0000313" key="7">
    <source>
        <dbReference type="EMBL" id="KXZ39406.1"/>
    </source>
</evidence>
<reference evidence="7 9" key="1">
    <citation type="submission" date="2016-02" db="EMBL/GenBank/DDBJ databases">
        <title>Draft genome sequence for Clostridium paradoxum JW-YL-7.</title>
        <authorList>
            <person name="Utturkar S.M."/>
            <person name="Lancaster A."/>
            <person name="Poole F.L."/>
            <person name="Adams M.W."/>
            <person name="Brown S.D."/>
        </authorList>
    </citation>
    <scope>NUCLEOTIDE SEQUENCE [LARGE SCALE GENOMIC DNA]</scope>
    <source>
        <strain evidence="7 9">JW-YL-7</strain>
    </source>
</reference>
<organism evidence="7 9">
    <name type="scientific">Alkalithermobacter thermoalcaliphilus JW-YL-7 = DSM 7308</name>
    <dbReference type="NCBI Taxonomy" id="1121328"/>
    <lineage>
        <taxon>Bacteria</taxon>
        <taxon>Bacillati</taxon>
        <taxon>Bacillota</taxon>
        <taxon>Clostridia</taxon>
        <taxon>Peptostreptococcales</taxon>
        <taxon>Tepidibacteraceae</taxon>
        <taxon>Alkalithermobacter</taxon>
    </lineage>
</organism>
<accession>A0A150FP94</accession>
<feature type="transmembrane region" description="Helical" evidence="6">
    <location>
        <begin position="68"/>
        <end position="87"/>
    </location>
</feature>
<dbReference type="Proteomes" id="UP000323392">
    <property type="component" value="Unassembled WGS sequence"/>
</dbReference>
<evidence type="ECO:0000256" key="3">
    <source>
        <dbReference type="ARBA" id="ARBA00022692"/>
    </source>
</evidence>
<gene>
    <name evidence="7" type="ORF">JWYL7_0481</name>
    <name evidence="8" type="ORF">SAMN05661008_00408</name>
</gene>
<sequence length="119" mass="12870">MLIFIGLLSGIIGGMGIGGGTILIPALVFFSSIDQKIAQSVNLLSFIPMAIAALFFHIKNKTVEYKIVLPLVISGIIGAVLGSMLSASLNSEFLKKIFGIFLFFMGVFEIRKSRKCKVK</sequence>
<reference evidence="8 10" key="2">
    <citation type="submission" date="2016-11" db="EMBL/GenBank/DDBJ databases">
        <authorList>
            <person name="Varghese N."/>
            <person name="Submissions S."/>
        </authorList>
    </citation>
    <scope>NUCLEOTIDE SEQUENCE [LARGE SCALE GENOMIC DNA]</scope>
    <source>
        <strain evidence="8 10">DSM 7308</strain>
    </source>
</reference>
<dbReference type="STRING" id="1121328.JWYL7_0481"/>
<dbReference type="RefSeq" id="WP_066068536.1">
    <property type="nucleotide sequence ID" value="NZ_FRBG01000002.1"/>
</dbReference>
<evidence type="ECO:0000313" key="9">
    <source>
        <dbReference type="Proteomes" id="UP000092605"/>
    </source>
</evidence>
<proteinExistence type="inferred from homology"/>
<dbReference type="InterPro" id="IPR002781">
    <property type="entry name" value="TM_pro_TauE-like"/>
</dbReference>
<evidence type="ECO:0000256" key="6">
    <source>
        <dbReference type="RuleBase" id="RU363041"/>
    </source>
</evidence>
<keyword evidence="5 6" id="KW-0472">Membrane</keyword>
<evidence type="ECO:0000256" key="2">
    <source>
        <dbReference type="ARBA" id="ARBA00009142"/>
    </source>
</evidence>
<name>A0A150FP94_CLOPD</name>
<comment type="caution">
    <text evidence="7">The sequence shown here is derived from an EMBL/GenBank/DDBJ whole genome shotgun (WGS) entry which is preliminary data.</text>
</comment>
<dbReference type="AlphaFoldDB" id="A0A150FP94"/>
<dbReference type="OrthoDB" id="25340at2"/>
<feature type="transmembrane region" description="Helical" evidence="6">
    <location>
        <begin position="93"/>
        <end position="110"/>
    </location>
</feature>
<keyword evidence="10" id="KW-1185">Reference proteome</keyword>
<dbReference type="InterPro" id="IPR051598">
    <property type="entry name" value="TSUP/Inactive_protease-like"/>
</dbReference>
<keyword evidence="4 6" id="KW-1133">Transmembrane helix</keyword>
<keyword evidence="6" id="KW-1003">Cell membrane</keyword>
<dbReference type="PANTHER" id="PTHR43701:SF2">
    <property type="entry name" value="MEMBRANE TRANSPORTER PROTEIN YJNA-RELATED"/>
    <property type="match status" value="1"/>
</dbReference>
<comment type="similarity">
    <text evidence="2 6">Belongs to the 4-toluene sulfonate uptake permease (TSUP) (TC 2.A.102) family.</text>
</comment>
<dbReference type="PATRIC" id="fig|1121328.3.peg.480"/>
<evidence type="ECO:0000313" key="10">
    <source>
        <dbReference type="Proteomes" id="UP000323392"/>
    </source>
</evidence>
<evidence type="ECO:0000256" key="4">
    <source>
        <dbReference type="ARBA" id="ARBA00022989"/>
    </source>
</evidence>
<feature type="transmembrane region" description="Helical" evidence="6">
    <location>
        <begin position="37"/>
        <end position="56"/>
    </location>
</feature>
<dbReference type="Pfam" id="PF01925">
    <property type="entry name" value="TauE"/>
    <property type="match status" value="1"/>
</dbReference>
<evidence type="ECO:0000313" key="8">
    <source>
        <dbReference type="EMBL" id="SHK52904.1"/>
    </source>
</evidence>
<dbReference type="Proteomes" id="UP000092605">
    <property type="component" value="Unassembled WGS sequence"/>
</dbReference>
<feature type="transmembrane region" description="Helical" evidence="6">
    <location>
        <begin position="7"/>
        <end position="31"/>
    </location>
</feature>
<keyword evidence="3 6" id="KW-0812">Transmembrane</keyword>
<comment type="subcellular location">
    <subcellularLocation>
        <location evidence="6">Cell membrane</location>
        <topology evidence="6">Multi-pass membrane protein</topology>
    </subcellularLocation>
    <subcellularLocation>
        <location evidence="1">Membrane</location>
        <topology evidence="1">Multi-pass membrane protein</topology>
    </subcellularLocation>
</comment>
<dbReference type="EMBL" id="LSFY01000001">
    <property type="protein sequence ID" value="KXZ39406.1"/>
    <property type="molecule type" value="Genomic_DNA"/>
</dbReference>
<evidence type="ECO:0000256" key="1">
    <source>
        <dbReference type="ARBA" id="ARBA00004141"/>
    </source>
</evidence>
<evidence type="ECO:0000256" key="5">
    <source>
        <dbReference type="ARBA" id="ARBA00023136"/>
    </source>
</evidence>
<dbReference type="PANTHER" id="PTHR43701">
    <property type="entry name" value="MEMBRANE TRANSPORTER PROTEIN MJ0441-RELATED"/>
    <property type="match status" value="1"/>
</dbReference>